<dbReference type="EMBL" id="HF935695">
    <property type="protein sequence ID" value="CCX12280.1"/>
    <property type="molecule type" value="Genomic_DNA"/>
</dbReference>
<keyword evidence="2" id="KW-1185">Reference proteome</keyword>
<accession>U4L732</accession>
<gene>
    <name evidence="1" type="ORF">PCON_11874</name>
</gene>
<proteinExistence type="predicted"/>
<protein>
    <submittedName>
        <fullName evidence="1">Uncharacterized protein</fullName>
    </submittedName>
</protein>
<organism evidence="1 2">
    <name type="scientific">Pyronema omphalodes (strain CBS 100304)</name>
    <name type="common">Pyronema confluens</name>
    <dbReference type="NCBI Taxonomy" id="1076935"/>
    <lineage>
        <taxon>Eukaryota</taxon>
        <taxon>Fungi</taxon>
        <taxon>Dikarya</taxon>
        <taxon>Ascomycota</taxon>
        <taxon>Pezizomycotina</taxon>
        <taxon>Pezizomycetes</taxon>
        <taxon>Pezizales</taxon>
        <taxon>Pyronemataceae</taxon>
        <taxon>Pyronema</taxon>
    </lineage>
</organism>
<name>U4L732_PYROM</name>
<sequence length="55" mass="6429">MFVTCFSKFKMHASVPILIPCTRDDLIPKLSFVSKKEKPYEDLVTSFNRFCILSR</sequence>
<dbReference type="AlphaFoldDB" id="U4L732"/>
<reference evidence="1 2" key="1">
    <citation type="journal article" date="2013" name="PLoS Genet.">
        <title>The genome and development-dependent transcriptomes of Pyronema confluens: a window into fungal evolution.</title>
        <authorList>
            <person name="Traeger S."/>
            <person name="Altegoer F."/>
            <person name="Freitag M."/>
            <person name="Gabaldon T."/>
            <person name="Kempken F."/>
            <person name="Kumar A."/>
            <person name="Marcet-Houben M."/>
            <person name="Poggeler S."/>
            <person name="Stajich J.E."/>
            <person name="Nowrousian M."/>
        </authorList>
    </citation>
    <scope>NUCLEOTIDE SEQUENCE [LARGE SCALE GENOMIC DNA]</scope>
    <source>
        <strain evidence="2">CBS 100304</strain>
        <tissue evidence="1">Vegetative mycelium</tissue>
    </source>
</reference>
<dbReference type="Proteomes" id="UP000018144">
    <property type="component" value="Unassembled WGS sequence"/>
</dbReference>
<evidence type="ECO:0000313" key="1">
    <source>
        <dbReference type="EMBL" id="CCX12280.1"/>
    </source>
</evidence>
<evidence type="ECO:0000313" key="2">
    <source>
        <dbReference type="Proteomes" id="UP000018144"/>
    </source>
</evidence>